<sequence length="168" mass="17563">MAAERAHLWRVAAWGSVNALGGLALILGASRPERPAWWGFGAQSGLWGVVNIGIATAGLVSGDDPTRGYEAAVSAERFYHDILLFNLGLNVAYSSVGTTLVLLSYRGVDSARALRGHGSSLIMQGAGLFVLDLIAFLGSRTRLTGLLDMAGSLSGRALPTGFAFTLSL</sequence>
<proteinExistence type="predicted"/>
<reference evidence="2 3" key="1">
    <citation type="submission" date="2017-10" db="EMBL/GenBank/DDBJ databases">
        <title>Draft genome of Longibacter Salinarum.</title>
        <authorList>
            <person name="Goh K.M."/>
            <person name="Shamsir M.S."/>
            <person name="Lim S.W."/>
        </authorList>
    </citation>
    <scope>NUCLEOTIDE SEQUENCE [LARGE SCALE GENOMIC DNA]</scope>
    <source>
        <strain evidence="2 3">KCTC 52045</strain>
    </source>
</reference>
<keyword evidence="3" id="KW-1185">Reference proteome</keyword>
<dbReference type="OrthoDB" id="1122568at2"/>
<dbReference type="EMBL" id="PDEQ01000001">
    <property type="protein sequence ID" value="PEN15395.1"/>
    <property type="molecule type" value="Genomic_DNA"/>
</dbReference>
<evidence type="ECO:0000313" key="2">
    <source>
        <dbReference type="EMBL" id="PEN15395.1"/>
    </source>
</evidence>
<accession>A0A2A8D366</accession>
<gene>
    <name evidence="2" type="ORF">CRI94_02240</name>
</gene>
<feature type="transmembrane region" description="Helical" evidence="1">
    <location>
        <begin position="117"/>
        <end position="137"/>
    </location>
</feature>
<keyword evidence="1" id="KW-0472">Membrane</keyword>
<keyword evidence="1" id="KW-0812">Transmembrane</keyword>
<keyword evidence="1" id="KW-1133">Transmembrane helix</keyword>
<evidence type="ECO:0000313" key="3">
    <source>
        <dbReference type="Proteomes" id="UP000220102"/>
    </source>
</evidence>
<feature type="transmembrane region" description="Helical" evidence="1">
    <location>
        <begin position="82"/>
        <end position="105"/>
    </location>
</feature>
<feature type="transmembrane region" description="Helical" evidence="1">
    <location>
        <begin position="36"/>
        <end position="61"/>
    </location>
</feature>
<dbReference type="Proteomes" id="UP000220102">
    <property type="component" value="Unassembled WGS sequence"/>
</dbReference>
<comment type="caution">
    <text evidence="2">The sequence shown here is derived from an EMBL/GenBank/DDBJ whole genome shotgun (WGS) entry which is preliminary data.</text>
</comment>
<feature type="transmembrane region" description="Helical" evidence="1">
    <location>
        <begin position="12"/>
        <end position="30"/>
    </location>
</feature>
<name>A0A2A8D366_9BACT</name>
<dbReference type="AlphaFoldDB" id="A0A2A8D366"/>
<dbReference type="InterPro" id="IPR054261">
    <property type="entry name" value="DUF6992"/>
</dbReference>
<evidence type="ECO:0000256" key="1">
    <source>
        <dbReference type="SAM" id="Phobius"/>
    </source>
</evidence>
<dbReference type="Pfam" id="PF22503">
    <property type="entry name" value="DUF6992"/>
    <property type="match status" value="1"/>
</dbReference>
<organism evidence="2 3">
    <name type="scientific">Longibacter salinarum</name>
    <dbReference type="NCBI Taxonomy" id="1850348"/>
    <lineage>
        <taxon>Bacteria</taxon>
        <taxon>Pseudomonadati</taxon>
        <taxon>Rhodothermota</taxon>
        <taxon>Rhodothermia</taxon>
        <taxon>Rhodothermales</taxon>
        <taxon>Salisaetaceae</taxon>
        <taxon>Longibacter</taxon>
    </lineage>
</organism>
<protein>
    <submittedName>
        <fullName evidence="2">Uncharacterized protein</fullName>
    </submittedName>
</protein>